<proteinExistence type="predicted"/>
<dbReference type="AlphaFoldDB" id="R0J7T0"/>
<sequence length="274" mass="29363">MYEPALYELLNVKSSAQAAGPAALRLDAAAAGLGWDSVTPVFGAALEEKQGRRPVKWKAFNQKVIIISLSVGYVEVLYEGLKDTASGRPFTACTTSKLGVFLQRSHRCFVGHSWQPGQELLRIRSRAAEFRRKGGTNVKSSSESADGKFVNDFAYAKKKGRGVDRKFLQPWAAAARASHLAETRAHLNASAGSWSQGLGSGLWDLSSSSARLCSGCCFLTSGAVTDVSCMNFVVSISLWRAVVKAGKKTNRCSELFCVPVAAEAACCSELASPE</sequence>
<dbReference type="Proteomes" id="UP000296049">
    <property type="component" value="Unassembled WGS sequence"/>
</dbReference>
<accession>R0J7T0</accession>
<organism evidence="1 2">
    <name type="scientific">Anas platyrhynchos</name>
    <name type="common">Mallard</name>
    <name type="synonym">Anas boschas</name>
    <dbReference type="NCBI Taxonomy" id="8839"/>
    <lineage>
        <taxon>Eukaryota</taxon>
        <taxon>Metazoa</taxon>
        <taxon>Chordata</taxon>
        <taxon>Craniata</taxon>
        <taxon>Vertebrata</taxon>
        <taxon>Euteleostomi</taxon>
        <taxon>Archelosauria</taxon>
        <taxon>Archosauria</taxon>
        <taxon>Dinosauria</taxon>
        <taxon>Saurischia</taxon>
        <taxon>Theropoda</taxon>
        <taxon>Coelurosauria</taxon>
        <taxon>Aves</taxon>
        <taxon>Neognathae</taxon>
        <taxon>Galloanserae</taxon>
        <taxon>Anseriformes</taxon>
        <taxon>Anatidae</taxon>
        <taxon>Anatinae</taxon>
        <taxon>Anas</taxon>
    </lineage>
</organism>
<evidence type="ECO:0000313" key="2">
    <source>
        <dbReference type="Proteomes" id="UP000296049"/>
    </source>
</evidence>
<protein>
    <submittedName>
        <fullName evidence="1">Uncharacterized protein</fullName>
    </submittedName>
</protein>
<dbReference type="EMBL" id="KB751826">
    <property type="protein sequence ID" value="EOA92996.1"/>
    <property type="molecule type" value="Genomic_DNA"/>
</dbReference>
<evidence type="ECO:0000313" key="1">
    <source>
        <dbReference type="EMBL" id="EOA92996.1"/>
    </source>
</evidence>
<name>R0J7T0_ANAPL</name>
<keyword evidence="2" id="KW-1185">Reference proteome</keyword>
<reference evidence="2" key="1">
    <citation type="journal article" date="2013" name="Nat. Genet.">
        <title>The duck genome and transcriptome provide insight into an avian influenza virus reservoir species.</title>
        <authorList>
            <person name="Huang Y."/>
            <person name="Li Y."/>
            <person name="Burt D.W."/>
            <person name="Chen H."/>
            <person name="Zhang Y."/>
            <person name="Qian W."/>
            <person name="Kim H."/>
            <person name="Gan S."/>
            <person name="Zhao Y."/>
            <person name="Li J."/>
            <person name="Yi K."/>
            <person name="Feng H."/>
            <person name="Zhu P."/>
            <person name="Li B."/>
            <person name="Liu Q."/>
            <person name="Fairley S."/>
            <person name="Magor K.E."/>
            <person name="Du Z."/>
            <person name="Hu X."/>
            <person name="Goodman L."/>
            <person name="Tafer H."/>
            <person name="Vignal A."/>
            <person name="Lee T."/>
            <person name="Kim K.W."/>
            <person name="Sheng Z."/>
            <person name="An Y."/>
            <person name="Searle S."/>
            <person name="Herrero J."/>
            <person name="Groenen M.A."/>
            <person name="Crooijmans R.P."/>
            <person name="Faraut T."/>
            <person name="Cai Q."/>
            <person name="Webster R.G."/>
            <person name="Aldridge J.R."/>
            <person name="Warren W.C."/>
            <person name="Bartschat S."/>
            <person name="Kehr S."/>
            <person name="Marz M."/>
            <person name="Stadler P.F."/>
            <person name="Smith J."/>
            <person name="Kraus R.H."/>
            <person name="Zhao Y."/>
            <person name="Ren L."/>
            <person name="Fei J."/>
            <person name="Morisson M."/>
            <person name="Kaiser P."/>
            <person name="Griffin D.K."/>
            <person name="Rao M."/>
            <person name="Pitel F."/>
            <person name="Wang J."/>
            <person name="Li N."/>
        </authorList>
    </citation>
    <scope>NUCLEOTIDE SEQUENCE [LARGE SCALE GENOMIC DNA]</scope>
</reference>
<gene>
    <name evidence="1" type="ORF">Anapl_17806</name>
</gene>